<evidence type="ECO:0000259" key="6">
    <source>
        <dbReference type="PROSITE" id="PS51898"/>
    </source>
</evidence>
<dbReference type="Gene3D" id="1.10.150.130">
    <property type="match status" value="1"/>
</dbReference>
<dbReference type="Proteomes" id="UP000017837">
    <property type="component" value="Unassembled WGS sequence"/>
</dbReference>
<dbReference type="InterPro" id="IPR050808">
    <property type="entry name" value="Phage_Integrase"/>
</dbReference>
<dbReference type="PATRIC" id="fig|1121022.4.peg.2753"/>
<dbReference type="GO" id="GO:0015074">
    <property type="term" value="P:DNA integration"/>
    <property type="evidence" value="ECO:0007669"/>
    <property type="project" value="UniProtKB-KW"/>
</dbReference>
<feature type="domain" description="Core-binding (CB)" evidence="7">
    <location>
        <begin position="111"/>
        <end position="192"/>
    </location>
</feature>
<dbReference type="STRING" id="1121022.GCA_000376105_01938"/>
<evidence type="ECO:0000259" key="7">
    <source>
        <dbReference type="PROSITE" id="PS51900"/>
    </source>
</evidence>
<dbReference type="GO" id="GO:0006310">
    <property type="term" value="P:DNA recombination"/>
    <property type="evidence" value="ECO:0007669"/>
    <property type="project" value="UniProtKB-KW"/>
</dbReference>
<dbReference type="InterPro" id="IPR011010">
    <property type="entry name" value="DNA_brk_join_enz"/>
</dbReference>
<dbReference type="Gene3D" id="3.30.160.390">
    <property type="entry name" value="Integrase, DNA-binding domain"/>
    <property type="match status" value="1"/>
</dbReference>
<dbReference type="Pfam" id="PF00589">
    <property type="entry name" value="Phage_integrase"/>
    <property type="match status" value="1"/>
</dbReference>
<evidence type="ECO:0000256" key="4">
    <source>
        <dbReference type="ARBA" id="ARBA00023172"/>
    </source>
</evidence>
<evidence type="ECO:0000256" key="3">
    <source>
        <dbReference type="ARBA" id="ARBA00023125"/>
    </source>
</evidence>
<dbReference type="AlphaFoldDB" id="V4P722"/>
<dbReference type="InterPro" id="IPR013762">
    <property type="entry name" value="Integrase-like_cat_sf"/>
</dbReference>
<dbReference type="CDD" id="cd00801">
    <property type="entry name" value="INT_P4_C"/>
    <property type="match status" value="1"/>
</dbReference>
<dbReference type="Pfam" id="PF22022">
    <property type="entry name" value="Phage_int_M"/>
    <property type="match status" value="1"/>
</dbReference>
<dbReference type="EMBL" id="AWGB01000028">
    <property type="protein sequence ID" value="ESQ89717.1"/>
    <property type="molecule type" value="Genomic_DNA"/>
</dbReference>
<gene>
    <name evidence="8" type="ORF">ABENE_13555</name>
</gene>
<dbReference type="Pfam" id="PF13356">
    <property type="entry name" value="Arm-DNA-bind_3"/>
    <property type="match status" value="1"/>
</dbReference>
<dbReference type="PANTHER" id="PTHR30629">
    <property type="entry name" value="PROPHAGE INTEGRASE"/>
    <property type="match status" value="1"/>
</dbReference>
<dbReference type="PROSITE" id="PS51900">
    <property type="entry name" value="CB"/>
    <property type="match status" value="1"/>
</dbReference>
<comment type="caution">
    <text evidence="8">The sequence shown here is derived from an EMBL/GenBank/DDBJ whole genome shotgun (WGS) entry which is preliminary data.</text>
</comment>
<name>V4P722_9CAUL</name>
<proteinExistence type="inferred from homology"/>
<evidence type="ECO:0000256" key="2">
    <source>
        <dbReference type="ARBA" id="ARBA00022908"/>
    </source>
</evidence>
<dbReference type="eggNOG" id="COG0582">
    <property type="taxonomic scope" value="Bacteria"/>
</dbReference>
<accession>V4P722</accession>
<evidence type="ECO:0000256" key="1">
    <source>
        <dbReference type="ARBA" id="ARBA00008857"/>
    </source>
</evidence>
<reference evidence="8 9" key="1">
    <citation type="journal article" date="2014" name="Nature">
        <title>Sequential evolution of bacterial morphology by co-option of a developmental regulator.</title>
        <authorList>
            <person name="Jiang C."/>
            <person name="Brown P.J."/>
            <person name="Ducret A."/>
            <person name="Brun Y.V."/>
        </authorList>
    </citation>
    <scope>NUCLEOTIDE SEQUENCE [LARGE SCALE GENOMIC DNA]</scope>
    <source>
        <strain evidence="8 9">DSM 16100</strain>
    </source>
</reference>
<dbReference type="InterPro" id="IPR053876">
    <property type="entry name" value="Phage_int_M"/>
</dbReference>
<organism evidence="8 9">
    <name type="scientific">Asticcacaulis benevestitus DSM 16100 = ATCC BAA-896</name>
    <dbReference type="NCBI Taxonomy" id="1121022"/>
    <lineage>
        <taxon>Bacteria</taxon>
        <taxon>Pseudomonadati</taxon>
        <taxon>Pseudomonadota</taxon>
        <taxon>Alphaproteobacteria</taxon>
        <taxon>Caulobacterales</taxon>
        <taxon>Caulobacteraceae</taxon>
        <taxon>Asticcacaulis</taxon>
    </lineage>
</organism>
<keyword evidence="3 5" id="KW-0238">DNA-binding</keyword>
<dbReference type="Gene3D" id="1.10.443.10">
    <property type="entry name" value="Intergrase catalytic core"/>
    <property type="match status" value="1"/>
</dbReference>
<evidence type="ECO:0000313" key="9">
    <source>
        <dbReference type="Proteomes" id="UP000017837"/>
    </source>
</evidence>
<dbReference type="InterPro" id="IPR038488">
    <property type="entry name" value="Integrase_DNA-bd_sf"/>
</dbReference>
<dbReference type="InterPro" id="IPR025166">
    <property type="entry name" value="Integrase_DNA_bind_dom"/>
</dbReference>
<dbReference type="InterPro" id="IPR044068">
    <property type="entry name" value="CB"/>
</dbReference>
<keyword evidence="2" id="KW-0229">DNA integration</keyword>
<dbReference type="InterPro" id="IPR010998">
    <property type="entry name" value="Integrase_recombinase_N"/>
</dbReference>
<feature type="domain" description="Tyr recombinase" evidence="6">
    <location>
        <begin position="216"/>
        <end position="395"/>
    </location>
</feature>
<keyword evidence="9" id="KW-1185">Reference proteome</keyword>
<dbReference type="SUPFAM" id="SSF56349">
    <property type="entry name" value="DNA breaking-rejoining enzymes"/>
    <property type="match status" value="1"/>
</dbReference>
<protein>
    <submittedName>
        <fullName evidence="8">Integrase</fullName>
    </submittedName>
</protein>
<evidence type="ECO:0000256" key="5">
    <source>
        <dbReference type="PROSITE-ProRule" id="PRU01248"/>
    </source>
</evidence>
<keyword evidence="4" id="KW-0233">DNA recombination</keyword>
<dbReference type="PANTHER" id="PTHR30629:SF2">
    <property type="entry name" value="PROPHAGE INTEGRASE INTS-RELATED"/>
    <property type="match status" value="1"/>
</dbReference>
<dbReference type="GO" id="GO:0003677">
    <property type="term" value="F:DNA binding"/>
    <property type="evidence" value="ECO:0007669"/>
    <property type="project" value="UniProtKB-UniRule"/>
</dbReference>
<dbReference type="InterPro" id="IPR002104">
    <property type="entry name" value="Integrase_catalytic"/>
</dbReference>
<evidence type="ECO:0000313" key="8">
    <source>
        <dbReference type="EMBL" id="ESQ89717.1"/>
    </source>
</evidence>
<sequence>MGSAEDALDATHMSLSDLTIKAAKPNSDKDYKLADGGALFLVISKSGSKLWRFRYRFMGREKMLSLGSYPDVGLKAARGRRDEAKKVLATGVDPSFERKRQLIAASILANSTFMGVAKEYIEKLEADGIAEATRKKTNWLASLLEKDLGSRPIAQIEPYEVVSALKKIEKRGNYESAKRARSFASRVFKYAIWTARAKVDPAADVGGALKSPKVVHRAAILTPEGVGGLLRDIEAFEGHMTTHAALRLSPHVFVRPGELRHAEWHEFDFDKCCWRIPASKMKMGIEHVVPLSRQSTAILLAVREITGEEKYAFPSIRTGDRPMSENTINVALRRLGYTSDEMTGHGFRSTASTLLNESGKWQPDAIEAALAHQDKNKVRGSYNRGQYWAERVAMAQWWSDYLDRLREGSSTKGHILAR</sequence>
<dbReference type="PROSITE" id="PS51898">
    <property type="entry name" value="TYR_RECOMBINASE"/>
    <property type="match status" value="1"/>
</dbReference>
<comment type="similarity">
    <text evidence="1">Belongs to the 'phage' integrase family.</text>
</comment>